<dbReference type="SUPFAM" id="SSF100950">
    <property type="entry name" value="NagB/RpiA/CoA transferase-like"/>
    <property type="match status" value="1"/>
</dbReference>
<dbReference type="EMBL" id="CP007130">
    <property type="protein sequence ID" value="AHG93489.1"/>
    <property type="molecule type" value="Genomic_DNA"/>
</dbReference>
<dbReference type="GO" id="GO:0016853">
    <property type="term" value="F:isomerase activity"/>
    <property type="evidence" value="ECO:0007669"/>
    <property type="project" value="UniProtKB-KW"/>
</dbReference>
<dbReference type="HOGENOM" id="CLU_1030236_0_0_0"/>
<protein>
    <submittedName>
        <fullName evidence="2">Glucosamine/galactosamine-6-phosphate isomerase</fullName>
    </submittedName>
</protein>
<dbReference type="InterPro" id="IPR006148">
    <property type="entry name" value="Glc/Gal-6P_isomerase"/>
</dbReference>
<keyword evidence="2" id="KW-0614">Plasmid</keyword>
<dbReference type="Gene3D" id="3.40.50.1360">
    <property type="match status" value="1"/>
</dbReference>
<evidence type="ECO:0000313" key="2">
    <source>
        <dbReference type="EMBL" id="AHG93489.1"/>
    </source>
</evidence>
<dbReference type="Proteomes" id="UP000019151">
    <property type="component" value="Plasmid 2"/>
</dbReference>
<name>W0RR73_9BACT</name>
<feature type="domain" description="Glucosamine/galactosamine-6-phosphate isomerase" evidence="1">
    <location>
        <begin position="11"/>
        <end position="241"/>
    </location>
</feature>
<dbReference type="InterPro" id="IPR052960">
    <property type="entry name" value="GlcN6P_deaminase-like"/>
</dbReference>
<dbReference type="PANTHER" id="PTHR42892:SF1">
    <property type="entry name" value="GLUCOSAMINE-6-PHOSPHATE ISOMERASE"/>
    <property type="match status" value="1"/>
</dbReference>
<dbReference type="PANTHER" id="PTHR42892">
    <property type="entry name" value="GLUCOSAMINE-6-PHOSPHATE DEAMINASE-LIKE PROTEIN BT_0258-RELATED"/>
    <property type="match status" value="1"/>
</dbReference>
<evidence type="ECO:0000313" key="3">
    <source>
        <dbReference type="Proteomes" id="UP000019151"/>
    </source>
</evidence>
<dbReference type="RefSeq" id="WP_025414793.1">
    <property type="nucleotide sequence ID" value="NZ_CP007130.1"/>
</dbReference>
<dbReference type="InParanoid" id="W0RR73"/>
<reference evidence="2 3" key="1">
    <citation type="journal article" date="2014" name="Genome Announc.">
        <title>Genome Sequence and Methylome of Soil Bacterium Gemmatirosa kalamazoonensis KBS708T, a Member of the Rarely Cultivated Gemmatimonadetes Phylum.</title>
        <authorList>
            <person name="Debruyn J.M."/>
            <person name="Radosevich M."/>
            <person name="Wommack K.E."/>
            <person name="Polson S.W."/>
            <person name="Hauser L.J."/>
            <person name="Fawaz M.N."/>
            <person name="Korlach J."/>
            <person name="Tsai Y.C."/>
        </authorList>
    </citation>
    <scope>NUCLEOTIDE SEQUENCE [LARGE SCALE GENOMIC DNA]</scope>
    <source>
        <strain evidence="2 3">KBS708</strain>
        <plasmid evidence="3">Plasmid 2</plasmid>
    </source>
</reference>
<keyword evidence="2" id="KW-0413">Isomerase</keyword>
<dbReference type="eggNOG" id="COG0363">
    <property type="taxonomic scope" value="Bacteria"/>
</dbReference>
<sequence length="261" mass="28144">MSRTPLRILPTPEAIGEDLGERLLARIEQARLAGRRFVLGCPTGRTPRPIFSAMARRRAETGQDVGHLVLALMDEYLVPRGDALAHASAESPWSCHHFARHEIAGPLGVSDDAVWFPDPRDPAAYDARLADAGGIDFFLLASGASDGHVAFNPPGSPRDSRTRVIPLSEETRRDNLQTFPAFGTLDAVPHHGVSVGVDTIVSSRAASMVVWGAGKRLTLSRMLGTDRYDPSWPATLIHECAEREIVADAAAAAGLTREESI</sequence>
<accession>W0RR73</accession>
<gene>
    <name evidence="2" type="ORF">J421_5954</name>
</gene>
<keyword evidence="3" id="KW-1185">Reference proteome</keyword>
<evidence type="ECO:0000259" key="1">
    <source>
        <dbReference type="Pfam" id="PF01182"/>
    </source>
</evidence>
<dbReference type="Pfam" id="PF01182">
    <property type="entry name" value="Glucosamine_iso"/>
    <property type="match status" value="1"/>
</dbReference>
<geneLocation type="plasmid" evidence="2 3">
    <name>2</name>
</geneLocation>
<dbReference type="KEGG" id="gba:J421_5954"/>
<dbReference type="GO" id="GO:0005975">
    <property type="term" value="P:carbohydrate metabolic process"/>
    <property type="evidence" value="ECO:0007669"/>
    <property type="project" value="InterPro"/>
</dbReference>
<organism evidence="2 3">
    <name type="scientific">Gemmatirosa kalamazoonensis</name>
    <dbReference type="NCBI Taxonomy" id="861299"/>
    <lineage>
        <taxon>Bacteria</taxon>
        <taxon>Pseudomonadati</taxon>
        <taxon>Gemmatimonadota</taxon>
        <taxon>Gemmatimonadia</taxon>
        <taxon>Gemmatimonadales</taxon>
        <taxon>Gemmatimonadaceae</taxon>
        <taxon>Gemmatirosa</taxon>
    </lineage>
</organism>
<dbReference type="FunCoup" id="W0RR73">
    <property type="interactions" value="315"/>
</dbReference>
<proteinExistence type="predicted"/>
<dbReference type="InterPro" id="IPR037171">
    <property type="entry name" value="NagB/RpiA_transferase-like"/>
</dbReference>
<dbReference type="AlphaFoldDB" id="W0RR73"/>